<dbReference type="AlphaFoldDB" id="A0A8B8MSJ8"/>
<dbReference type="PANTHER" id="PTHR32166:SF63">
    <property type="entry name" value="HAT TRANSPOSON SUPERFAMILY PROTEIN"/>
    <property type="match status" value="1"/>
</dbReference>
<dbReference type="GeneID" id="115727055"/>
<dbReference type="OrthoDB" id="1741262at2759"/>
<dbReference type="PANTHER" id="PTHR32166">
    <property type="entry name" value="OSJNBA0013A04.12 PROTEIN"/>
    <property type="match status" value="1"/>
</dbReference>
<evidence type="ECO:0000313" key="4">
    <source>
        <dbReference type="RefSeq" id="XP_030513053.1"/>
    </source>
</evidence>
<dbReference type="KEGG" id="rarg:115727055"/>
<feature type="compositionally biased region" description="Basic and acidic residues" evidence="1">
    <location>
        <begin position="112"/>
        <end position="122"/>
    </location>
</feature>
<reference evidence="3" key="2">
    <citation type="submission" date="2025-05" db="UniProtKB">
        <authorList>
            <consortium name="RefSeq"/>
        </authorList>
    </citation>
    <scope>NUCLEOTIDE SEQUENCE [LARGE SCALE GENOMIC DNA]</scope>
</reference>
<feature type="region of interest" description="Disordered" evidence="1">
    <location>
        <begin position="81"/>
        <end position="127"/>
    </location>
</feature>
<reference evidence="5" key="1">
    <citation type="submission" date="2025-04" db="UniProtKB">
        <authorList>
            <consortium name="RefSeq"/>
        </authorList>
    </citation>
    <scope>IDENTIFICATION</scope>
</reference>
<dbReference type="Proteomes" id="UP000827889">
    <property type="component" value="Chromosome 2"/>
</dbReference>
<dbReference type="RefSeq" id="XP_030513054.1">
    <property type="nucleotide sequence ID" value="XM_030657194.1"/>
</dbReference>
<dbReference type="InterPro" id="IPR012337">
    <property type="entry name" value="RNaseH-like_sf"/>
</dbReference>
<accession>A0A8B8MSJ8</accession>
<name>A0A8B8MSJ8_9MYRT</name>
<sequence length="651" mass="73281">MDANGASVNIDPHCTIDNSKKGKVQCNYCGKVVSGKFRLKCHLGGVRGDVIPCTEVPADIRKLFHEQLLETKGANHREVLNLATPETPQKRKSCPGTNSSAPSKSRSPTSTDPRKIKERTGVAEDGVADVSPFSEEVGLWTKPFSEGKEYRPSMRARLIGRFFYENDIDLYAVNSPSFREMMNATVGNAHCEDKIPSYQELKGPILQEEVKEMRQYVQAVRQSWETTGCSILLDGWIDEKGRTLVNFLADCPQGPIYLSSTDISSCVGDVDALLSIINGVIEQVGVDKVVQIVAWSTEGWLRAVGQEFIDRYKIALWSVSASHCIELMLEKIGMVSSVKGVMEKAKTLVEFIHTQETGLELLSIQTLGNELIKPHKIMSAIPYMRLENIVSGKKKLMETFLSSTWSTSVLGSSEEGKRVVGLMSNPSFWSGARMVLKATVPLLRVLRFIRRDDKPHAGYIYETMDQVKETIRNEFQSNKSMYMPFWKIIDEIWNGYLHSPLHAAGYFLNPSLFYSSDFYCDGEVSFGFLCCLVLMVPDRPTQLVVSLQLDRYRHAVGAFAEGSAFDQRNISPVDWWSRFGGECPELQRYAIRVLSQTCEGSSRYGLKRDMAEKLLTGGRNHAEQEQLRDLTFLSFNLQLQKFHPKLIRNNV</sequence>
<evidence type="ECO:0000256" key="1">
    <source>
        <dbReference type="SAM" id="MobiDB-lite"/>
    </source>
</evidence>
<evidence type="ECO:0000259" key="2">
    <source>
        <dbReference type="Pfam" id="PF04937"/>
    </source>
</evidence>
<gene>
    <name evidence="4 5" type="primary">LOC115727055</name>
</gene>
<dbReference type="Pfam" id="PF04937">
    <property type="entry name" value="DUF659"/>
    <property type="match status" value="1"/>
</dbReference>
<dbReference type="SUPFAM" id="SSF53098">
    <property type="entry name" value="Ribonuclease H-like"/>
    <property type="match status" value="1"/>
</dbReference>
<evidence type="ECO:0000313" key="5">
    <source>
        <dbReference type="RefSeq" id="XP_030513054.1"/>
    </source>
</evidence>
<keyword evidence="3" id="KW-1185">Reference proteome</keyword>
<dbReference type="InterPro" id="IPR007021">
    <property type="entry name" value="DUF659"/>
</dbReference>
<dbReference type="RefSeq" id="XP_030513053.1">
    <property type="nucleotide sequence ID" value="XM_030657193.1"/>
</dbReference>
<evidence type="ECO:0000313" key="3">
    <source>
        <dbReference type="Proteomes" id="UP000827889"/>
    </source>
</evidence>
<protein>
    <submittedName>
        <fullName evidence="4 5">Uncharacterized protein LOC115727055</fullName>
    </submittedName>
</protein>
<feature type="domain" description="DUF659" evidence="2">
    <location>
        <begin position="196"/>
        <end position="347"/>
    </location>
</feature>
<feature type="compositionally biased region" description="Low complexity" evidence="1">
    <location>
        <begin position="99"/>
        <end position="111"/>
    </location>
</feature>
<organism evidence="3 5">
    <name type="scientific">Rhodamnia argentea</name>
    <dbReference type="NCBI Taxonomy" id="178133"/>
    <lineage>
        <taxon>Eukaryota</taxon>
        <taxon>Viridiplantae</taxon>
        <taxon>Streptophyta</taxon>
        <taxon>Embryophyta</taxon>
        <taxon>Tracheophyta</taxon>
        <taxon>Spermatophyta</taxon>
        <taxon>Magnoliopsida</taxon>
        <taxon>eudicotyledons</taxon>
        <taxon>Gunneridae</taxon>
        <taxon>Pentapetalae</taxon>
        <taxon>rosids</taxon>
        <taxon>malvids</taxon>
        <taxon>Myrtales</taxon>
        <taxon>Myrtaceae</taxon>
        <taxon>Myrtoideae</taxon>
        <taxon>Myrteae</taxon>
        <taxon>Australasian group</taxon>
        <taxon>Rhodamnia</taxon>
    </lineage>
</organism>
<proteinExistence type="predicted"/>